<dbReference type="PROSITE" id="PS50181">
    <property type="entry name" value="FBOX"/>
    <property type="match status" value="1"/>
</dbReference>
<dbReference type="AlphaFoldDB" id="A0AAN6Q4B0"/>
<dbReference type="InterPro" id="IPR036047">
    <property type="entry name" value="F-box-like_dom_sf"/>
</dbReference>
<dbReference type="EMBL" id="MU863629">
    <property type="protein sequence ID" value="KAK4103329.1"/>
    <property type="molecule type" value="Genomic_DNA"/>
</dbReference>
<evidence type="ECO:0000259" key="1">
    <source>
        <dbReference type="PROSITE" id="PS50181"/>
    </source>
</evidence>
<evidence type="ECO:0000313" key="3">
    <source>
        <dbReference type="Proteomes" id="UP001305647"/>
    </source>
</evidence>
<keyword evidence="3" id="KW-1185">Reference proteome</keyword>
<protein>
    <recommendedName>
        <fullName evidence="1">F-box domain-containing protein</fullName>
    </recommendedName>
</protein>
<reference evidence="2" key="2">
    <citation type="submission" date="2023-05" db="EMBL/GenBank/DDBJ databases">
        <authorList>
            <consortium name="Lawrence Berkeley National Laboratory"/>
            <person name="Steindorff A."/>
            <person name="Hensen N."/>
            <person name="Bonometti L."/>
            <person name="Westerberg I."/>
            <person name="Brannstrom I.O."/>
            <person name="Guillou S."/>
            <person name="Cros-Aarteil S."/>
            <person name="Calhoun S."/>
            <person name="Haridas S."/>
            <person name="Kuo A."/>
            <person name="Mondo S."/>
            <person name="Pangilinan J."/>
            <person name="Riley R."/>
            <person name="Labutti K."/>
            <person name="Andreopoulos B."/>
            <person name="Lipzen A."/>
            <person name="Chen C."/>
            <person name="Yanf M."/>
            <person name="Daum C."/>
            <person name="Ng V."/>
            <person name="Clum A."/>
            <person name="Ohm R."/>
            <person name="Martin F."/>
            <person name="Silar P."/>
            <person name="Natvig D."/>
            <person name="Lalanne C."/>
            <person name="Gautier V."/>
            <person name="Ament-Velasquez S.L."/>
            <person name="Kruys A."/>
            <person name="Hutchinson M.I."/>
            <person name="Powell A.J."/>
            <person name="Barry K."/>
            <person name="Miller A.N."/>
            <person name="Grigoriev I.V."/>
            <person name="Debuchy R."/>
            <person name="Gladieux P."/>
            <person name="Thoren M.H."/>
            <person name="Johannesson H."/>
        </authorList>
    </citation>
    <scope>NUCLEOTIDE SEQUENCE</scope>
    <source>
        <strain evidence="2">CBS 757.83</strain>
    </source>
</reference>
<dbReference type="Proteomes" id="UP001305647">
    <property type="component" value="Unassembled WGS sequence"/>
</dbReference>
<sequence>MLPREYLPVRTSVGTPFSHASERGLGMLDRLPPELLYDIVLRLDMHSMFRLRQANRRGRQMADALSEYRAVVTHGLNLLCALLRTRLAAFVSLSDFYHSLCTRGCALCCGEFSGFMFLPTWTRCCFRCVQNAPETQVRSLASVRKQLGLSKAQILSLRPFRTFPGIYSMDESPYKSRITAVSLHLAGLLAGQPAKEGGQAPLADCQQRRNFNSLASCALPHYDKRTGHVERGLSCAGCQLAFEKGVVGTRRYYGQRKPAIRYILKVAF</sequence>
<comment type="caution">
    <text evidence="2">The sequence shown here is derived from an EMBL/GenBank/DDBJ whole genome shotgun (WGS) entry which is preliminary data.</text>
</comment>
<dbReference type="Pfam" id="PF00646">
    <property type="entry name" value="F-box"/>
    <property type="match status" value="1"/>
</dbReference>
<feature type="domain" description="F-box" evidence="1">
    <location>
        <begin position="25"/>
        <end position="71"/>
    </location>
</feature>
<evidence type="ECO:0000313" key="2">
    <source>
        <dbReference type="EMBL" id="KAK4103329.1"/>
    </source>
</evidence>
<proteinExistence type="predicted"/>
<gene>
    <name evidence="2" type="ORF">N658DRAFT_494656</name>
</gene>
<accession>A0AAN6Q4B0</accession>
<name>A0AAN6Q4B0_9PEZI</name>
<reference evidence="2" key="1">
    <citation type="journal article" date="2023" name="Mol. Phylogenet. Evol.">
        <title>Genome-scale phylogeny and comparative genomics of the fungal order Sordariales.</title>
        <authorList>
            <person name="Hensen N."/>
            <person name="Bonometti L."/>
            <person name="Westerberg I."/>
            <person name="Brannstrom I.O."/>
            <person name="Guillou S."/>
            <person name="Cros-Aarteil S."/>
            <person name="Calhoun S."/>
            <person name="Haridas S."/>
            <person name="Kuo A."/>
            <person name="Mondo S."/>
            <person name="Pangilinan J."/>
            <person name="Riley R."/>
            <person name="LaButti K."/>
            <person name="Andreopoulos B."/>
            <person name="Lipzen A."/>
            <person name="Chen C."/>
            <person name="Yan M."/>
            <person name="Daum C."/>
            <person name="Ng V."/>
            <person name="Clum A."/>
            <person name="Steindorff A."/>
            <person name="Ohm R.A."/>
            <person name="Martin F."/>
            <person name="Silar P."/>
            <person name="Natvig D.O."/>
            <person name="Lalanne C."/>
            <person name="Gautier V."/>
            <person name="Ament-Velasquez S.L."/>
            <person name="Kruys A."/>
            <person name="Hutchinson M.I."/>
            <person name="Powell A.J."/>
            <person name="Barry K."/>
            <person name="Miller A.N."/>
            <person name="Grigoriev I.V."/>
            <person name="Debuchy R."/>
            <person name="Gladieux P."/>
            <person name="Hiltunen Thoren M."/>
            <person name="Johannesson H."/>
        </authorList>
    </citation>
    <scope>NUCLEOTIDE SEQUENCE</scope>
    <source>
        <strain evidence="2">CBS 757.83</strain>
    </source>
</reference>
<dbReference type="InterPro" id="IPR001810">
    <property type="entry name" value="F-box_dom"/>
</dbReference>
<organism evidence="2 3">
    <name type="scientific">Parathielavia hyrcaniae</name>
    <dbReference type="NCBI Taxonomy" id="113614"/>
    <lineage>
        <taxon>Eukaryota</taxon>
        <taxon>Fungi</taxon>
        <taxon>Dikarya</taxon>
        <taxon>Ascomycota</taxon>
        <taxon>Pezizomycotina</taxon>
        <taxon>Sordariomycetes</taxon>
        <taxon>Sordariomycetidae</taxon>
        <taxon>Sordariales</taxon>
        <taxon>Chaetomiaceae</taxon>
        <taxon>Parathielavia</taxon>
    </lineage>
</organism>
<dbReference type="SUPFAM" id="SSF81383">
    <property type="entry name" value="F-box domain"/>
    <property type="match status" value="1"/>
</dbReference>